<evidence type="ECO:0000256" key="2">
    <source>
        <dbReference type="ARBA" id="ARBA00022679"/>
    </source>
</evidence>
<sequence length="473" mass="50060">MATSRLGMGRASATGETTSREGSRTTRTRPRTRVPSGLRTCTATATTGRGRSARQAGRRHGNNNLMRCGASSTPEVHQRDSSPSRDAGFDAVGFGQAMVDYAGYVTDEFLNEVLNDLSGEGGERYKKGDRVVCTPEQLGRVLNKIDSQNFKVTTGGSLSNTLVALSRLGGAEGKKGRGLRVGMAGLVGEDPIGSFYRAKMDRAGVEYLSQPTHKTTGTVVVLTTPDAQRTMLSHFPDDPEPEDGASPSSSSSVLTPRVVSSIVNSRVLLLEGYLLECGQRVTHSVMEAMRVARRAGTLVCLTLSDASVVNRHGDLLWRALREDGGHVDIVFANAAEASALTGESDPKRAALAIAQHTKVVSVVTDGHRGSHLAGMGASQLVPPHWMPKGPLDTCGAGDAYAAGALYGLLCGASIRGMGYTGARVSSTVISQTGARLKEEDASKLTEVLPMMMFESTRLVVPEGHRLRTKSSSS</sequence>
<evidence type="ECO:0000313" key="7">
    <source>
        <dbReference type="Proteomes" id="UP001472866"/>
    </source>
</evidence>
<name>A0AAX4PJ94_9CHLO</name>
<gene>
    <name evidence="6" type="ORF">HKI87_13g72360</name>
</gene>
<protein>
    <submittedName>
        <fullName evidence="6">PfkB family carbohydrate kinase</fullName>
    </submittedName>
</protein>
<dbReference type="Gene3D" id="3.40.1190.20">
    <property type="match status" value="1"/>
</dbReference>
<organism evidence="6 7">
    <name type="scientific">Chloropicon roscoffensis</name>
    <dbReference type="NCBI Taxonomy" id="1461544"/>
    <lineage>
        <taxon>Eukaryota</taxon>
        <taxon>Viridiplantae</taxon>
        <taxon>Chlorophyta</taxon>
        <taxon>Chloropicophyceae</taxon>
        <taxon>Chloropicales</taxon>
        <taxon>Chloropicaceae</taxon>
        <taxon>Chloropicon</taxon>
    </lineage>
</organism>
<accession>A0AAX4PJ94</accession>
<dbReference type="GO" id="GO:0016301">
    <property type="term" value="F:kinase activity"/>
    <property type="evidence" value="ECO:0007669"/>
    <property type="project" value="UniProtKB-KW"/>
</dbReference>
<feature type="domain" description="Carbohydrate kinase PfkB" evidence="5">
    <location>
        <begin position="146"/>
        <end position="438"/>
    </location>
</feature>
<feature type="region of interest" description="Disordered" evidence="4">
    <location>
        <begin position="1"/>
        <end position="84"/>
    </location>
</feature>
<keyword evidence="7" id="KW-1185">Reference proteome</keyword>
<dbReference type="Proteomes" id="UP001472866">
    <property type="component" value="Chromosome 13"/>
</dbReference>
<dbReference type="InterPro" id="IPR002173">
    <property type="entry name" value="Carboh/pur_kinase_PfkB_CS"/>
</dbReference>
<dbReference type="Pfam" id="PF00294">
    <property type="entry name" value="PfkB"/>
    <property type="match status" value="1"/>
</dbReference>
<keyword evidence="3 6" id="KW-0418">Kinase</keyword>
<feature type="compositionally biased region" description="Polar residues" evidence="4">
    <location>
        <begin position="62"/>
        <end position="75"/>
    </location>
</feature>
<dbReference type="InterPro" id="IPR052700">
    <property type="entry name" value="Carb_kinase_PfkB-like"/>
</dbReference>
<proteinExistence type="inferred from homology"/>
<dbReference type="PROSITE" id="PS00584">
    <property type="entry name" value="PFKB_KINASES_2"/>
    <property type="match status" value="1"/>
</dbReference>
<dbReference type="EMBL" id="CP151513">
    <property type="protein sequence ID" value="WZN65675.1"/>
    <property type="molecule type" value="Genomic_DNA"/>
</dbReference>
<evidence type="ECO:0000256" key="3">
    <source>
        <dbReference type="ARBA" id="ARBA00022777"/>
    </source>
</evidence>
<reference evidence="6 7" key="1">
    <citation type="submission" date="2024-03" db="EMBL/GenBank/DDBJ databases">
        <title>Complete genome sequence of the green alga Chloropicon roscoffensis RCC1871.</title>
        <authorList>
            <person name="Lemieux C."/>
            <person name="Pombert J.-F."/>
            <person name="Otis C."/>
            <person name="Turmel M."/>
        </authorList>
    </citation>
    <scope>NUCLEOTIDE SEQUENCE [LARGE SCALE GENOMIC DNA]</scope>
    <source>
        <strain evidence="6 7">RCC1871</strain>
    </source>
</reference>
<keyword evidence="2" id="KW-0808">Transferase</keyword>
<evidence type="ECO:0000259" key="5">
    <source>
        <dbReference type="Pfam" id="PF00294"/>
    </source>
</evidence>
<dbReference type="AlphaFoldDB" id="A0AAX4PJ94"/>
<dbReference type="SUPFAM" id="SSF53613">
    <property type="entry name" value="Ribokinase-like"/>
    <property type="match status" value="1"/>
</dbReference>
<feature type="compositionally biased region" description="Low complexity" evidence="4">
    <location>
        <begin position="37"/>
        <end position="55"/>
    </location>
</feature>
<comment type="similarity">
    <text evidence="1">Belongs to the carbohydrate kinase PfkB family.</text>
</comment>
<dbReference type="InterPro" id="IPR011611">
    <property type="entry name" value="PfkB_dom"/>
</dbReference>
<evidence type="ECO:0000256" key="1">
    <source>
        <dbReference type="ARBA" id="ARBA00010688"/>
    </source>
</evidence>
<dbReference type="PANTHER" id="PTHR43320:SF3">
    <property type="entry name" value="CARBOHYDRATE KINASE PFKB DOMAIN-CONTAINING PROTEIN"/>
    <property type="match status" value="1"/>
</dbReference>
<evidence type="ECO:0000313" key="6">
    <source>
        <dbReference type="EMBL" id="WZN65675.1"/>
    </source>
</evidence>
<evidence type="ECO:0000256" key="4">
    <source>
        <dbReference type="SAM" id="MobiDB-lite"/>
    </source>
</evidence>
<dbReference type="InterPro" id="IPR029056">
    <property type="entry name" value="Ribokinase-like"/>
</dbReference>
<feature type="region of interest" description="Disordered" evidence="4">
    <location>
        <begin position="230"/>
        <end position="253"/>
    </location>
</feature>
<dbReference type="PANTHER" id="PTHR43320">
    <property type="entry name" value="SUGAR KINASE"/>
    <property type="match status" value="1"/>
</dbReference>
<dbReference type="CDD" id="cd01168">
    <property type="entry name" value="adenosine_kinase"/>
    <property type="match status" value="1"/>
</dbReference>